<protein>
    <submittedName>
        <fullName evidence="1">Uncharacterized protein</fullName>
    </submittedName>
</protein>
<reference evidence="1" key="1">
    <citation type="submission" date="2021-05" db="EMBL/GenBank/DDBJ databases">
        <authorList>
            <person name="Alioto T."/>
            <person name="Alioto T."/>
            <person name="Gomez Garrido J."/>
        </authorList>
    </citation>
    <scope>NUCLEOTIDE SEQUENCE</scope>
</reference>
<proteinExistence type="predicted"/>
<accession>A0A8D8UC64</accession>
<organism evidence="1">
    <name type="scientific">Cacopsylla melanoneura</name>
    <dbReference type="NCBI Taxonomy" id="428564"/>
    <lineage>
        <taxon>Eukaryota</taxon>
        <taxon>Metazoa</taxon>
        <taxon>Ecdysozoa</taxon>
        <taxon>Arthropoda</taxon>
        <taxon>Hexapoda</taxon>
        <taxon>Insecta</taxon>
        <taxon>Pterygota</taxon>
        <taxon>Neoptera</taxon>
        <taxon>Paraneoptera</taxon>
        <taxon>Hemiptera</taxon>
        <taxon>Sternorrhyncha</taxon>
        <taxon>Psylloidea</taxon>
        <taxon>Psyllidae</taxon>
        <taxon>Psyllinae</taxon>
        <taxon>Cacopsylla</taxon>
    </lineage>
</organism>
<sequence length="110" mass="12491">MLQLPYKLHQLNPSLLPKALRLLDPVSRQAFEDTFKNAGKSDIPMYKDVLKFVQDRVSVTEMMPVTNMKVVPSSKPVVPKFYGQSNSNIKRTLVTNVTPSVPRTRQTDCE</sequence>
<dbReference type="AlphaFoldDB" id="A0A8D8UC64"/>
<evidence type="ECO:0000313" key="1">
    <source>
        <dbReference type="EMBL" id="CAG6704455.1"/>
    </source>
</evidence>
<name>A0A8D8UC64_9HEMI</name>
<dbReference type="EMBL" id="HBUF01341682">
    <property type="protein sequence ID" value="CAG6704455.1"/>
    <property type="molecule type" value="Transcribed_RNA"/>
</dbReference>
<dbReference type="EMBL" id="HBUF01341680">
    <property type="protein sequence ID" value="CAG6704441.1"/>
    <property type="molecule type" value="Transcribed_RNA"/>
</dbReference>